<dbReference type="Pfam" id="PF14022">
    <property type="entry name" value="DUF4238"/>
    <property type="match status" value="1"/>
</dbReference>
<comment type="caution">
    <text evidence="1">The sequence shown here is derived from an EMBL/GenBank/DDBJ whole genome shotgun (WGS) entry which is preliminary data.</text>
</comment>
<dbReference type="Proteomes" id="UP000294927">
    <property type="component" value="Unassembled WGS sequence"/>
</dbReference>
<dbReference type="EMBL" id="SOCP01000014">
    <property type="protein sequence ID" value="TDV44201.1"/>
    <property type="molecule type" value="Genomic_DNA"/>
</dbReference>
<sequence length="297" mass="33790">MRPVKRVCAQEGYYAMPTETIAESHRVGHDPEMVERVLSQIEHKAAQALTHLLDGQFPPTVEDRYRLTQFIALQKTRTRRFREDAEAVGTLAAQQYIEMELTNNPERIPQWLKSRGEAHDVAAVQAVRDNLSERFPKLRMSQTFAVQQALRMAIDAYHPHLVQRPWRLFRFDTDCLVTSDNPVGTWSPRSPDEQPAVDGINATMIVMPLDRRTALALMDRGTERVVDLPAASTRARQINLAVVSEASRSIFHHPADRPLDGIEVPRRTAFIDEVIGIRIPGDGTIREQHRVIKRPIS</sequence>
<accession>A0A4V3FRN2</accession>
<evidence type="ECO:0000313" key="1">
    <source>
        <dbReference type="EMBL" id="TDV44201.1"/>
    </source>
</evidence>
<proteinExistence type="predicted"/>
<dbReference type="InterPro" id="IPR025332">
    <property type="entry name" value="DUF4238"/>
</dbReference>
<keyword evidence="2" id="KW-1185">Reference proteome</keyword>
<gene>
    <name evidence="1" type="ORF">CLV71_114110</name>
</gene>
<organism evidence="1 2">
    <name type="scientific">Actinophytocola oryzae</name>
    <dbReference type="NCBI Taxonomy" id="502181"/>
    <lineage>
        <taxon>Bacteria</taxon>
        <taxon>Bacillati</taxon>
        <taxon>Actinomycetota</taxon>
        <taxon>Actinomycetes</taxon>
        <taxon>Pseudonocardiales</taxon>
        <taxon>Pseudonocardiaceae</taxon>
    </lineage>
</organism>
<protein>
    <submittedName>
        <fullName evidence="1">Uncharacterized protein DUF4238</fullName>
    </submittedName>
</protein>
<dbReference type="AlphaFoldDB" id="A0A4V3FRN2"/>
<reference evidence="1 2" key="1">
    <citation type="submission" date="2019-03" db="EMBL/GenBank/DDBJ databases">
        <title>Genomic Encyclopedia of Archaeal and Bacterial Type Strains, Phase II (KMG-II): from individual species to whole genera.</title>
        <authorList>
            <person name="Goeker M."/>
        </authorList>
    </citation>
    <scope>NUCLEOTIDE SEQUENCE [LARGE SCALE GENOMIC DNA]</scope>
    <source>
        <strain evidence="1 2">DSM 45499</strain>
    </source>
</reference>
<evidence type="ECO:0000313" key="2">
    <source>
        <dbReference type="Proteomes" id="UP000294927"/>
    </source>
</evidence>
<name>A0A4V3FRN2_9PSEU</name>